<protein>
    <recommendedName>
        <fullName evidence="5">Secreted protein</fullName>
    </recommendedName>
</protein>
<dbReference type="AlphaFoldDB" id="A0A8T0NMB6"/>
<evidence type="ECO:0000256" key="2">
    <source>
        <dbReference type="SAM" id="SignalP"/>
    </source>
</evidence>
<keyword evidence="4" id="KW-1185">Reference proteome</keyword>
<evidence type="ECO:0000256" key="1">
    <source>
        <dbReference type="SAM" id="MobiDB-lite"/>
    </source>
</evidence>
<proteinExistence type="predicted"/>
<name>A0A8T0NMB6_PANVG</name>
<gene>
    <name evidence="3" type="ORF">PVAP13_9KG333800</name>
</gene>
<dbReference type="Proteomes" id="UP000823388">
    <property type="component" value="Chromosome 9K"/>
</dbReference>
<feature type="region of interest" description="Disordered" evidence="1">
    <location>
        <begin position="50"/>
        <end position="101"/>
    </location>
</feature>
<evidence type="ECO:0000313" key="4">
    <source>
        <dbReference type="Proteomes" id="UP000823388"/>
    </source>
</evidence>
<sequence length="121" mass="13296">MPPSPGRPRARRRPNAASSAVLPLALTVRMTAAAPCCRSTHRRFATRIRRCRHPRRAPPTNPPICHMASPPQHHLAPPQCSRHDKETDPRQRAATPPSPTRLLATHSAFEDLSAQSITAPS</sequence>
<evidence type="ECO:0000313" key="3">
    <source>
        <dbReference type="EMBL" id="KAG2550530.1"/>
    </source>
</evidence>
<feature type="chain" id="PRO_5035866741" description="Secreted protein" evidence="2">
    <location>
        <begin position="34"/>
        <end position="121"/>
    </location>
</feature>
<reference evidence="3" key="1">
    <citation type="submission" date="2020-05" db="EMBL/GenBank/DDBJ databases">
        <title>WGS assembly of Panicum virgatum.</title>
        <authorList>
            <person name="Lovell J.T."/>
            <person name="Jenkins J."/>
            <person name="Shu S."/>
            <person name="Juenger T.E."/>
            <person name="Schmutz J."/>
        </authorList>
    </citation>
    <scope>NUCLEOTIDE SEQUENCE</scope>
    <source>
        <strain evidence="3">AP13</strain>
    </source>
</reference>
<feature type="compositionally biased region" description="Basic and acidic residues" evidence="1">
    <location>
        <begin position="81"/>
        <end position="91"/>
    </location>
</feature>
<comment type="caution">
    <text evidence="3">The sequence shown here is derived from an EMBL/GenBank/DDBJ whole genome shotgun (WGS) entry which is preliminary data.</text>
</comment>
<organism evidence="3 4">
    <name type="scientific">Panicum virgatum</name>
    <name type="common">Blackwell switchgrass</name>
    <dbReference type="NCBI Taxonomy" id="38727"/>
    <lineage>
        <taxon>Eukaryota</taxon>
        <taxon>Viridiplantae</taxon>
        <taxon>Streptophyta</taxon>
        <taxon>Embryophyta</taxon>
        <taxon>Tracheophyta</taxon>
        <taxon>Spermatophyta</taxon>
        <taxon>Magnoliopsida</taxon>
        <taxon>Liliopsida</taxon>
        <taxon>Poales</taxon>
        <taxon>Poaceae</taxon>
        <taxon>PACMAD clade</taxon>
        <taxon>Panicoideae</taxon>
        <taxon>Panicodae</taxon>
        <taxon>Paniceae</taxon>
        <taxon>Panicinae</taxon>
        <taxon>Panicum</taxon>
        <taxon>Panicum sect. Hiantes</taxon>
    </lineage>
</organism>
<evidence type="ECO:0008006" key="5">
    <source>
        <dbReference type="Google" id="ProtNLM"/>
    </source>
</evidence>
<accession>A0A8T0NMB6</accession>
<dbReference type="EMBL" id="CM029053">
    <property type="protein sequence ID" value="KAG2550530.1"/>
    <property type="molecule type" value="Genomic_DNA"/>
</dbReference>
<keyword evidence="2" id="KW-0732">Signal</keyword>
<feature type="signal peptide" evidence="2">
    <location>
        <begin position="1"/>
        <end position="33"/>
    </location>
</feature>